<keyword evidence="2" id="KW-1185">Reference proteome</keyword>
<organism evidence="1 2">
    <name type="scientific">Phanerochaete sordida</name>
    <dbReference type="NCBI Taxonomy" id="48140"/>
    <lineage>
        <taxon>Eukaryota</taxon>
        <taxon>Fungi</taxon>
        <taxon>Dikarya</taxon>
        <taxon>Basidiomycota</taxon>
        <taxon>Agaricomycotina</taxon>
        <taxon>Agaricomycetes</taxon>
        <taxon>Polyporales</taxon>
        <taxon>Phanerochaetaceae</taxon>
        <taxon>Phanerochaete</taxon>
    </lineage>
</organism>
<dbReference type="EMBL" id="BPQB01000002">
    <property type="protein sequence ID" value="GJE85492.1"/>
    <property type="molecule type" value="Genomic_DNA"/>
</dbReference>
<evidence type="ECO:0000313" key="2">
    <source>
        <dbReference type="Proteomes" id="UP000703269"/>
    </source>
</evidence>
<sequence>MSDGFRMVARIPYPVTVPRSYAVVSEAATMDFLRSFGLPTPQIYGYSSDSDNAAGTEYIFMEFIQAAKLSDVWRNLGEQDVDSIVEQLTHIESKMMSLSFPAGGSLYYTKDLDRLAGGLGVPLKDGHFCVGPDTRLPLWYGRRQRLAVDRGPYATAEAALATPALKELAYLNQFGQPLLPFRRERRRAGYQNQEQSPLDHIENLNRYLLIAPALVPRNQVLCRSSASVTPTSIRATSSFHSRLTPAGMSSACSTGNTPLFYPCSSTQVYRNA</sequence>
<name>A0A9P3FYD3_9APHY</name>
<gene>
    <name evidence="1" type="ORF">PsYK624_015710</name>
</gene>
<comment type="caution">
    <text evidence="1">The sequence shown here is derived from an EMBL/GenBank/DDBJ whole genome shotgun (WGS) entry which is preliminary data.</text>
</comment>
<proteinExistence type="predicted"/>
<dbReference type="InterPro" id="IPR051035">
    <property type="entry name" value="Mito_inheritance_9"/>
</dbReference>
<reference evidence="1 2" key="1">
    <citation type="submission" date="2021-08" db="EMBL/GenBank/DDBJ databases">
        <title>Draft Genome Sequence of Phanerochaete sordida strain YK-624.</title>
        <authorList>
            <person name="Mori T."/>
            <person name="Dohra H."/>
            <person name="Suzuki T."/>
            <person name="Kawagishi H."/>
            <person name="Hirai H."/>
        </authorList>
    </citation>
    <scope>NUCLEOTIDE SEQUENCE [LARGE SCALE GENOMIC DNA]</scope>
    <source>
        <strain evidence="1 2">YK-624</strain>
    </source>
</reference>
<dbReference type="GO" id="GO:0005739">
    <property type="term" value="C:mitochondrion"/>
    <property type="evidence" value="ECO:0007669"/>
    <property type="project" value="TreeGrafter"/>
</dbReference>
<dbReference type="SUPFAM" id="SSF56112">
    <property type="entry name" value="Protein kinase-like (PK-like)"/>
    <property type="match status" value="1"/>
</dbReference>
<protein>
    <recommendedName>
        <fullName evidence="3">Aminoglycoside phosphotransferase domain-containing protein</fullName>
    </recommendedName>
</protein>
<dbReference type="Proteomes" id="UP000703269">
    <property type="component" value="Unassembled WGS sequence"/>
</dbReference>
<dbReference type="PANTHER" id="PTHR36091">
    <property type="entry name" value="ALTERED INHERITANCE OF MITOCHONDRIA PROTEIN 9, MITOCHONDRIAL"/>
    <property type="match status" value="1"/>
</dbReference>
<dbReference type="PANTHER" id="PTHR36091:SF2">
    <property type="entry name" value="AMINOGLYCOSIDE PHOSPHOTRANSFERASE DOMAIN-CONTAINING PROTEIN"/>
    <property type="match status" value="1"/>
</dbReference>
<evidence type="ECO:0008006" key="3">
    <source>
        <dbReference type="Google" id="ProtNLM"/>
    </source>
</evidence>
<dbReference type="AlphaFoldDB" id="A0A9P3FYD3"/>
<accession>A0A9P3FYD3</accession>
<dbReference type="OrthoDB" id="2831558at2759"/>
<evidence type="ECO:0000313" key="1">
    <source>
        <dbReference type="EMBL" id="GJE85492.1"/>
    </source>
</evidence>
<dbReference type="InterPro" id="IPR011009">
    <property type="entry name" value="Kinase-like_dom_sf"/>
</dbReference>